<dbReference type="eggNOG" id="COG0365">
    <property type="taxonomic scope" value="Bacteria"/>
</dbReference>
<gene>
    <name evidence="2" type="ORF">IT41_17215</name>
</gene>
<dbReference type="EMBL" id="JRKN01000036">
    <property type="protein sequence ID" value="KGJ02532.1"/>
    <property type="molecule type" value="Genomic_DNA"/>
</dbReference>
<keyword evidence="3" id="KW-1185">Reference proteome</keyword>
<dbReference type="AlphaFoldDB" id="A0A099EX82"/>
<dbReference type="RefSeq" id="WP_036743511.1">
    <property type="nucleotide sequence ID" value="NZ_FOJO01000031.1"/>
</dbReference>
<evidence type="ECO:0000313" key="2">
    <source>
        <dbReference type="EMBL" id="KGJ02532.1"/>
    </source>
</evidence>
<organism evidence="2 3">
    <name type="scientific">Paracoccus halophilus</name>
    <dbReference type="NCBI Taxonomy" id="376733"/>
    <lineage>
        <taxon>Bacteria</taxon>
        <taxon>Pseudomonadati</taxon>
        <taxon>Pseudomonadota</taxon>
        <taxon>Alphaproteobacteria</taxon>
        <taxon>Rhodobacterales</taxon>
        <taxon>Paracoccaceae</taxon>
        <taxon>Paracoccus</taxon>
    </lineage>
</organism>
<name>A0A099EX82_9RHOB</name>
<protein>
    <submittedName>
        <fullName evidence="2">Uncharacterized protein</fullName>
    </submittedName>
</protein>
<evidence type="ECO:0000313" key="3">
    <source>
        <dbReference type="Proteomes" id="UP000029846"/>
    </source>
</evidence>
<accession>A0A099EX82</accession>
<feature type="compositionally biased region" description="Basic and acidic residues" evidence="1">
    <location>
        <begin position="91"/>
        <end position="103"/>
    </location>
</feature>
<reference evidence="2 3" key="1">
    <citation type="submission" date="2014-09" db="EMBL/GenBank/DDBJ databases">
        <authorList>
            <person name="McGinnis J.M."/>
            <person name="Wolfgang W.J."/>
        </authorList>
    </citation>
    <scope>NUCLEOTIDE SEQUENCE [LARGE SCALE GENOMIC DNA]</scope>
    <source>
        <strain evidence="2 3">JCM 14014</strain>
    </source>
</reference>
<comment type="caution">
    <text evidence="2">The sequence shown here is derived from an EMBL/GenBank/DDBJ whole genome shotgun (WGS) entry which is preliminary data.</text>
</comment>
<reference evidence="2 3" key="2">
    <citation type="submission" date="2014-10" db="EMBL/GenBank/DDBJ databases">
        <title>Paracoccus sanguinis sp. nov., isolated from clinical specimens of New York State patients.</title>
        <authorList>
            <person name="Mingle L.A."/>
            <person name="Cole J.A."/>
            <person name="Lapierre P."/>
            <person name="Musser K.A."/>
        </authorList>
    </citation>
    <scope>NUCLEOTIDE SEQUENCE [LARGE SCALE GENOMIC DNA]</scope>
    <source>
        <strain evidence="2 3">JCM 14014</strain>
    </source>
</reference>
<proteinExistence type="predicted"/>
<sequence length="118" mass="13356">MAHGELPMSAAGGDFNEIRRSFKWHIPEYDNIGTDTCDKWAERDPSRPAIIEVDSRGDSREHDFGMLRAVEPAGQRAGQRAGRWPLTGDRGNADDHDRQDRPRRAGQLRSWAGKSRPF</sequence>
<feature type="region of interest" description="Disordered" evidence="1">
    <location>
        <begin position="70"/>
        <end position="118"/>
    </location>
</feature>
<dbReference type="Proteomes" id="UP000029846">
    <property type="component" value="Unassembled WGS sequence"/>
</dbReference>
<dbReference type="OrthoDB" id="4471305at2"/>
<evidence type="ECO:0000256" key="1">
    <source>
        <dbReference type="SAM" id="MobiDB-lite"/>
    </source>
</evidence>